<dbReference type="SMART" id="SM01381">
    <property type="entry name" value="7TM_GPCR_Srsx"/>
    <property type="match status" value="1"/>
</dbReference>
<keyword evidence="5 21" id="KW-1003">Cell membrane</keyword>
<organism evidence="23 24">
    <name type="scientific">Peromyscus maniculatus bairdii</name>
    <name type="common">Prairie deer mouse</name>
    <dbReference type="NCBI Taxonomy" id="230844"/>
    <lineage>
        <taxon>Eukaryota</taxon>
        <taxon>Metazoa</taxon>
        <taxon>Chordata</taxon>
        <taxon>Craniata</taxon>
        <taxon>Vertebrata</taxon>
        <taxon>Euteleostomi</taxon>
        <taxon>Mammalia</taxon>
        <taxon>Eutheria</taxon>
        <taxon>Euarchontoglires</taxon>
        <taxon>Glires</taxon>
        <taxon>Rodentia</taxon>
        <taxon>Myomorpha</taxon>
        <taxon>Muroidea</taxon>
        <taxon>Cricetidae</taxon>
        <taxon>Neotominae</taxon>
        <taxon>Peromyscus</taxon>
    </lineage>
</organism>
<dbReference type="GO" id="GO:0051209">
    <property type="term" value="P:release of sequestered calcium ion into cytosol"/>
    <property type="evidence" value="ECO:0007669"/>
    <property type="project" value="Ensembl"/>
</dbReference>
<name>A0A8C8TYB5_PERMB</name>
<dbReference type="GO" id="GO:0007268">
    <property type="term" value="P:chemical synaptic transmission"/>
    <property type="evidence" value="ECO:0007669"/>
    <property type="project" value="TreeGrafter"/>
</dbReference>
<sequence>MEILCEDNTSLSLIPNSLMQLDGDSRLYHNDFSSRDANSSDASNWTIDAENRTNVSCEGYLPPTCLSILHLQEKNWSALLTAVVIILTIAGNILVIMAVSLEKKLQNATNYFLMSLAIADMLLGFLVMPVSMLTILYGYRWPLPSKLCAVWIYLDVLFSTASIMHLCAISLDRYVAIQNPIHHSRFNSRTKAFLKIIAVWTISVGISMPIPVFGLQDDSKVFKEGSCLLADDNFVLIGSFVAFFIPLTIMVITYFLTIKSLQKEATLCVSDLSTRAKLASFSFLPQSSLSSEKLFQRSIHREPGSYAGRRTMQSISNEQKACKVLGIVFFLFVVMWCPFFITNIMAVICKESCNEDVIGALLNVFVWIGYLSSAVNPLVYTLFNKTYRSAFSRYIQCQYKENRKPLQLILVNTIPALAYKSSQLPAGQKKNSQEDAEPTGNDCSVVTTGDDCSMVTTGNDCSVLSCVSYSFYINELFTVILKVGIVFLKMRKLRFS</sequence>
<evidence type="ECO:0000313" key="24">
    <source>
        <dbReference type="Proteomes" id="UP000694547"/>
    </source>
</evidence>
<keyword evidence="8 20" id="KW-0812">Transmembrane</keyword>
<evidence type="ECO:0000256" key="1">
    <source>
        <dbReference type="ARBA" id="ARBA00004279"/>
    </source>
</evidence>
<dbReference type="PRINTS" id="PR01101">
    <property type="entry name" value="5HTRECEPTOR"/>
</dbReference>
<keyword evidence="7" id="KW-0085">Behavior</keyword>
<keyword evidence="6" id="KW-0597">Phosphoprotein</keyword>
<dbReference type="GO" id="GO:0045600">
    <property type="term" value="P:positive regulation of fat cell differentiation"/>
    <property type="evidence" value="ECO:0007669"/>
    <property type="project" value="Ensembl"/>
</dbReference>
<dbReference type="GO" id="GO:0009410">
    <property type="term" value="P:response to xenobiotic stimulus"/>
    <property type="evidence" value="ECO:0007669"/>
    <property type="project" value="Ensembl"/>
</dbReference>
<reference evidence="23" key="2">
    <citation type="submission" date="2025-08" db="UniProtKB">
        <authorList>
            <consortium name="Ensembl"/>
        </authorList>
    </citation>
    <scope>IDENTIFICATION</scope>
</reference>
<dbReference type="GO" id="GO:0006096">
    <property type="term" value="P:glycolytic process"/>
    <property type="evidence" value="ECO:0007669"/>
    <property type="project" value="Ensembl"/>
</dbReference>
<dbReference type="InterPro" id="IPR017452">
    <property type="entry name" value="GPCR_Rhodpsn_7TM"/>
</dbReference>
<feature type="transmembrane region" description="Helical" evidence="21">
    <location>
        <begin position="76"/>
        <end position="99"/>
    </location>
</feature>
<dbReference type="GO" id="GO:0071886">
    <property type="term" value="F:1-(4-iodo-2,5-dimethoxyphenyl)propan-2-amine binding"/>
    <property type="evidence" value="ECO:0007669"/>
    <property type="project" value="Ensembl"/>
</dbReference>
<dbReference type="PRINTS" id="PR00237">
    <property type="entry name" value="GPCRRHODOPSN"/>
</dbReference>
<keyword evidence="11 20" id="KW-0297">G-protein coupled receptor</keyword>
<feature type="transmembrane region" description="Helical" evidence="21">
    <location>
        <begin position="324"/>
        <end position="348"/>
    </location>
</feature>
<evidence type="ECO:0000256" key="17">
    <source>
        <dbReference type="ARBA" id="ARBA00023329"/>
    </source>
</evidence>
<keyword evidence="15 20" id="KW-0807">Transducer</keyword>
<evidence type="ECO:0000256" key="15">
    <source>
        <dbReference type="ARBA" id="ARBA00023224"/>
    </source>
</evidence>
<keyword evidence="13" id="KW-1015">Disulfide bond</keyword>
<dbReference type="GO" id="GO:0099589">
    <property type="term" value="F:serotonin receptor activity"/>
    <property type="evidence" value="ECO:0007669"/>
    <property type="project" value="Ensembl"/>
</dbReference>
<dbReference type="PRINTS" id="PR00516">
    <property type="entry name" value="5HT2ARECEPTR"/>
</dbReference>
<dbReference type="PROSITE" id="PS50262">
    <property type="entry name" value="G_PROTEIN_RECEP_F1_2"/>
    <property type="match status" value="1"/>
</dbReference>
<dbReference type="GO" id="GO:0005901">
    <property type="term" value="C:caveola"/>
    <property type="evidence" value="ECO:0007669"/>
    <property type="project" value="UniProtKB-SubCell"/>
</dbReference>
<evidence type="ECO:0000256" key="20">
    <source>
        <dbReference type="RuleBase" id="RU000688"/>
    </source>
</evidence>
<evidence type="ECO:0000256" key="16">
    <source>
        <dbReference type="ARBA" id="ARBA00023273"/>
    </source>
</evidence>
<dbReference type="Gene3D" id="1.20.1070.10">
    <property type="entry name" value="Rhodopsin 7-helix transmembrane proteins"/>
    <property type="match status" value="1"/>
</dbReference>
<evidence type="ECO:0000256" key="13">
    <source>
        <dbReference type="ARBA" id="ARBA00023157"/>
    </source>
</evidence>
<evidence type="ECO:0000256" key="18">
    <source>
        <dbReference type="ARBA" id="ARBA00032258"/>
    </source>
</evidence>
<dbReference type="GO" id="GO:0030424">
    <property type="term" value="C:axon"/>
    <property type="evidence" value="ECO:0007669"/>
    <property type="project" value="UniProtKB-SubCell"/>
</dbReference>
<dbReference type="GO" id="GO:0030425">
    <property type="term" value="C:dendrite"/>
    <property type="evidence" value="ECO:0007669"/>
    <property type="project" value="UniProtKB-SubCell"/>
</dbReference>
<accession>A0A8C8TYB5</accession>
<evidence type="ECO:0000256" key="21">
    <source>
        <dbReference type="RuleBase" id="RU368060"/>
    </source>
</evidence>
<dbReference type="GO" id="GO:0007208">
    <property type="term" value="P:phospholipase C-activating serotonin receptor signaling pathway"/>
    <property type="evidence" value="ECO:0007669"/>
    <property type="project" value="Ensembl"/>
</dbReference>
<dbReference type="PANTHER" id="PTHR24247:SF30">
    <property type="entry name" value="5-HYDROXYTRYPTAMINE RECEPTOR 2A"/>
    <property type="match status" value="1"/>
</dbReference>
<evidence type="ECO:0000256" key="7">
    <source>
        <dbReference type="ARBA" id="ARBA00022610"/>
    </source>
</evidence>
<dbReference type="CDD" id="cd15304">
    <property type="entry name" value="7tmA_5-HT2A"/>
    <property type="match status" value="1"/>
</dbReference>
<dbReference type="Pfam" id="PF00001">
    <property type="entry name" value="7tm_1"/>
    <property type="match status" value="1"/>
</dbReference>
<dbReference type="PROSITE" id="PS00237">
    <property type="entry name" value="G_PROTEIN_RECEP_F1_1"/>
    <property type="match status" value="1"/>
</dbReference>
<feature type="transmembrane region" description="Helical" evidence="21">
    <location>
        <begin position="192"/>
        <end position="214"/>
    </location>
</feature>
<dbReference type="GeneTree" id="ENSGT01050000244937"/>
<dbReference type="Proteomes" id="UP000694547">
    <property type="component" value="Chromosome 9"/>
</dbReference>
<dbReference type="InterPro" id="IPR000455">
    <property type="entry name" value="5HT2A_rcpt"/>
</dbReference>
<evidence type="ECO:0000256" key="8">
    <source>
        <dbReference type="ARBA" id="ARBA00022692"/>
    </source>
</evidence>
<feature type="transmembrane region" description="Helical" evidence="21">
    <location>
        <begin position="234"/>
        <end position="256"/>
    </location>
</feature>
<dbReference type="GO" id="GO:0030594">
    <property type="term" value="F:neurotransmitter receptor activity"/>
    <property type="evidence" value="ECO:0007669"/>
    <property type="project" value="TreeGrafter"/>
</dbReference>
<comment type="subcellular location">
    <subcellularLocation>
        <location evidence="21">Cell membrane</location>
        <topology evidence="21">Multi-pass membrane protein</topology>
    </subcellularLocation>
    <subcellularLocation>
        <location evidence="1 21">Cell projection</location>
        <location evidence="1 21">Dendrite</location>
    </subcellularLocation>
    <subcellularLocation>
        <location evidence="21">Cell projection</location>
        <location evidence="21">Axon</location>
    </subcellularLocation>
    <subcellularLocation>
        <location evidence="3 21">Cytoplasmic vesicle</location>
    </subcellularLocation>
    <subcellularLocation>
        <location evidence="2 21">Membrane</location>
        <location evidence="2 21">Caveola</location>
    </subcellularLocation>
    <subcellularLocation>
        <location evidence="21">Presynapse</location>
    </subcellularLocation>
</comment>
<dbReference type="GO" id="GO:0042802">
    <property type="term" value="F:identical protein binding"/>
    <property type="evidence" value="ECO:0007669"/>
    <property type="project" value="Ensembl"/>
</dbReference>
<evidence type="ECO:0000256" key="9">
    <source>
        <dbReference type="ARBA" id="ARBA00022989"/>
    </source>
</evidence>
<dbReference type="SUPFAM" id="SSF81321">
    <property type="entry name" value="Family A G protein-coupled receptor-like"/>
    <property type="match status" value="1"/>
</dbReference>
<evidence type="ECO:0000313" key="23">
    <source>
        <dbReference type="Ensembl" id="ENSPEMP00000021800.2"/>
    </source>
</evidence>
<dbReference type="GO" id="GO:0006874">
    <property type="term" value="P:intracellular calcium ion homeostasis"/>
    <property type="evidence" value="ECO:0007669"/>
    <property type="project" value="Ensembl"/>
</dbReference>
<dbReference type="GO" id="GO:0007187">
    <property type="term" value="P:G protein-coupled receptor signaling pathway, coupled to cyclic nucleotide second messenger"/>
    <property type="evidence" value="ECO:0007669"/>
    <property type="project" value="TreeGrafter"/>
</dbReference>
<keyword evidence="14 20" id="KW-0675">Receptor</keyword>
<evidence type="ECO:0000256" key="14">
    <source>
        <dbReference type="ARBA" id="ARBA00023170"/>
    </source>
</evidence>
<evidence type="ECO:0000256" key="2">
    <source>
        <dbReference type="ARBA" id="ARBA00004345"/>
    </source>
</evidence>
<dbReference type="Ensembl" id="ENSPEMT00000026162.2">
    <property type="protein sequence ID" value="ENSPEMP00000021800.2"/>
    <property type="gene ID" value="ENSPEMG00000019339.2"/>
</dbReference>
<comment type="similarity">
    <text evidence="20">Belongs to the G-protein coupled receptor 1 family.</text>
</comment>
<feature type="domain" description="G-protein coupled receptors family 1 profile" evidence="22">
    <location>
        <begin position="91"/>
        <end position="380"/>
    </location>
</feature>
<reference evidence="23 24" key="1">
    <citation type="submission" date="2018-10" db="EMBL/GenBank/DDBJ databases">
        <title>Improved assembly of the deer mouse Peromyscus maniculatus genome.</title>
        <authorList>
            <person name="Lassance J.-M."/>
            <person name="Hoekstra H.E."/>
        </authorList>
    </citation>
    <scope>NUCLEOTIDE SEQUENCE [LARGE SCALE GENOMIC DNA]</scope>
</reference>
<dbReference type="GO" id="GO:0044380">
    <property type="term" value="P:protein localization to cytoskeleton"/>
    <property type="evidence" value="ECO:0007669"/>
    <property type="project" value="Ensembl"/>
</dbReference>
<dbReference type="GO" id="GO:0070374">
    <property type="term" value="P:positive regulation of ERK1 and ERK2 cascade"/>
    <property type="evidence" value="ECO:0007669"/>
    <property type="project" value="Ensembl"/>
</dbReference>
<keyword evidence="9 21" id="KW-1133">Transmembrane helix</keyword>
<dbReference type="InterPro" id="IPR002231">
    <property type="entry name" value="5HT_rcpt"/>
</dbReference>
<dbReference type="InterPro" id="IPR000276">
    <property type="entry name" value="GPCR_Rhodpsn"/>
</dbReference>
<keyword evidence="24" id="KW-1185">Reference proteome</keyword>
<feature type="transmembrane region" description="Helical" evidence="21">
    <location>
        <begin position="151"/>
        <end position="171"/>
    </location>
</feature>
<evidence type="ECO:0000256" key="3">
    <source>
        <dbReference type="ARBA" id="ARBA00004541"/>
    </source>
</evidence>
<keyword evidence="16 21" id="KW-0966">Cell projection</keyword>
<evidence type="ECO:0000256" key="4">
    <source>
        <dbReference type="ARBA" id="ARBA00017579"/>
    </source>
</evidence>
<feature type="transmembrane region" description="Helical" evidence="21">
    <location>
        <begin position="360"/>
        <end position="383"/>
    </location>
</feature>
<dbReference type="GO" id="GO:0001587">
    <property type="term" value="F:Gq/11-coupled serotonin receptor activity"/>
    <property type="evidence" value="ECO:0007669"/>
    <property type="project" value="Ensembl"/>
</dbReference>
<comment type="function">
    <text evidence="21">G-protein coupled receptor for 5-hydroxytryptamine (serotonin).</text>
</comment>
<dbReference type="GO" id="GO:0098666">
    <property type="term" value="C:G protein-coupled serotonin receptor complex"/>
    <property type="evidence" value="ECO:0007669"/>
    <property type="project" value="Ensembl"/>
</dbReference>
<comment type="subunit">
    <text evidence="19">Interacts (via C-terminus) with MPDZ and PATJ. May interact (via C-terminus) with MPP3, PRDX6, DLG4, DLG1, CASK, APBA1 and MAGI2. Interacts with GRM2 and DRD2; this may affect signaling.</text>
</comment>
<evidence type="ECO:0000256" key="6">
    <source>
        <dbReference type="ARBA" id="ARBA00022553"/>
    </source>
</evidence>
<evidence type="ECO:0000256" key="5">
    <source>
        <dbReference type="ARBA" id="ARBA00022475"/>
    </source>
</evidence>
<evidence type="ECO:0000256" key="19">
    <source>
        <dbReference type="ARBA" id="ARBA00046353"/>
    </source>
</evidence>
<dbReference type="GO" id="GO:0007210">
    <property type="term" value="P:serotonin receptor signaling pathway"/>
    <property type="evidence" value="ECO:0007669"/>
    <property type="project" value="TreeGrafter"/>
</dbReference>
<dbReference type="GO" id="GO:0098793">
    <property type="term" value="C:presynapse"/>
    <property type="evidence" value="ECO:0007669"/>
    <property type="project" value="UniProtKB-SubCell"/>
</dbReference>
<keyword evidence="17 21" id="KW-0968">Cytoplasmic vesicle</keyword>
<dbReference type="GO" id="GO:0030296">
    <property type="term" value="F:protein tyrosine kinase activator activity"/>
    <property type="evidence" value="ECO:0007669"/>
    <property type="project" value="Ensembl"/>
</dbReference>
<dbReference type="GO" id="GO:0010513">
    <property type="term" value="P:positive regulation of phosphatidylinositol biosynthetic process"/>
    <property type="evidence" value="ECO:0007669"/>
    <property type="project" value="Ensembl"/>
</dbReference>
<evidence type="ECO:0000256" key="10">
    <source>
        <dbReference type="ARBA" id="ARBA00023018"/>
    </source>
</evidence>
<evidence type="ECO:0000259" key="22">
    <source>
        <dbReference type="PROSITE" id="PS50262"/>
    </source>
</evidence>
<dbReference type="AlphaFoldDB" id="A0A8C8TYB5"/>
<evidence type="ECO:0000256" key="12">
    <source>
        <dbReference type="ARBA" id="ARBA00023136"/>
    </source>
</evidence>
<protein>
    <recommendedName>
        <fullName evidence="4 21">5-hydroxytryptamine receptor 2A</fullName>
        <shortName evidence="21">5-HT-2</shortName>
    </recommendedName>
    <alternativeName>
        <fullName evidence="18 21">Serotonin receptor 2A</fullName>
    </alternativeName>
</protein>
<evidence type="ECO:0000256" key="11">
    <source>
        <dbReference type="ARBA" id="ARBA00023040"/>
    </source>
</evidence>
<keyword evidence="10 21" id="KW-0770">Synapse</keyword>
<proteinExistence type="inferred from homology"/>
<keyword evidence="12 21" id="KW-0472">Membrane</keyword>
<dbReference type="PANTHER" id="PTHR24247">
    <property type="entry name" value="5-HYDROXYTRYPTAMINE RECEPTOR"/>
    <property type="match status" value="1"/>
</dbReference>
<reference evidence="23" key="3">
    <citation type="submission" date="2025-09" db="UniProtKB">
        <authorList>
            <consortium name="Ensembl"/>
        </authorList>
    </citation>
    <scope>IDENTIFICATION</scope>
</reference>
<dbReference type="GO" id="GO:0051378">
    <property type="term" value="F:serotonin binding"/>
    <property type="evidence" value="ECO:0007669"/>
    <property type="project" value="Ensembl"/>
</dbReference>
<dbReference type="GO" id="GO:0031410">
    <property type="term" value="C:cytoplasmic vesicle"/>
    <property type="evidence" value="ECO:0007669"/>
    <property type="project" value="UniProtKB-SubCell"/>
</dbReference>
<dbReference type="GO" id="GO:0045821">
    <property type="term" value="P:positive regulation of glycolytic process"/>
    <property type="evidence" value="ECO:0007669"/>
    <property type="project" value="Ensembl"/>
</dbReference>
<feature type="transmembrane region" description="Helical" evidence="21">
    <location>
        <begin position="111"/>
        <end position="139"/>
    </location>
</feature>